<reference evidence="11" key="1">
    <citation type="submission" date="2021-06" db="EMBL/GenBank/DDBJ databases">
        <authorList>
            <person name="Kallberg Y."/>
            <person name="Tangrot J."/>
            <person name="Rosling A."/>
        </authorList>
    </citation>
    <scope>NUCLEOTIDE SEQUENCE</scope>
    <source>
        <strain evidence="11">UK204</strain>
    </source>
</reference>
<dbReference type="Pfam" id="PF06470">
    <property type="entry name" value="SMC_hinge"/>
    <property type="match status" value="1"/>
</dbReference>
<evidence type="ECO:0000256" key="2">
    <source>
        <dbReference type="ARBA" id="ARBA00005917"/>
    </source>
</evidence>
<dbReference type="InterPro" id="IPR003395">
    <property type="entry name" value="RecF/RecN/SMC_N"/>
</dbReference>
<evidence type="ECO:0000313" key="11">
    <source>
        <dbReference type="EMBL" id="CAG8632059.1"/>
    </source>
</evidence>
<protein>
    <submittedName>
        <fullName evidence="11">6460_t:CDS:1</fullName>
    </submittedName>
</protein>
<dbReference type="OrthoDB" id="5575062at2759"/>
<dbReference type="SUPFAM" id="SSF52540">
    <property type="entry name" value="P-loop containing nucleoside triphosphate hydrolases"/>
    <property type="match status" value="1"/>
</dbReference>
<evidence type="ECO:0000256" key="8">
    <source>
        <dbReference type="SAM" id="Coils"/>
    </source>
</evidence>
<feature type="non-terminal residue" evidence="11">
    <location>
        <position position="1"/>
    </location>
</feature>
<evidence type="ECO:0000313" key="12">
    <source>
        <dbReference type="Proteomes" id="UP000789570"/>
    </source>
</evidence>
<dbReference type="GO" id="GO:0007059">
    <property type="term" value="P:chromosome segregation"/>
    <property type="evidence" value="ECO:0007669"/>
    <property type="project" value="UniProtKB-ARBA"/>
</dbReference>
<dbReference type="Pfam" id="PF02463">
    <property type="entry name" value="SMC_N"/>
    <property type="match status" value="1"/>
</dbReference>
<evidence type="ECO:0000256" key="1">
    <source>
        <dbReference type="ARBA" id="ARBA00004123"/>
    </source>
</evidence>
<feature type="coiled-coil region" evidence="8">
    <location>
        <begin position="411"/>
        <end position="438"/>
    </location>
</feature>
<name>A0A9N9D8R2_9GLOM</name>
<dbReference type="GO" id="GO:0016887">
    <property type="term" value="F:ATP hydrolysis activity"/>
    <property type="evidence" value="ECO:0007669"/>
    <property type="project" value="InterPro"/>
</dbReference>
<comment type="subcellular location">
    <subcellularLocation>
        <location evidence="1">Nucleus</location>
    </subcellularLocation>
</comment>
<dbReference type="Gene3D" id="3.40.50.300">
    <property type="entry name" value="P-loop containing nucleotide triphosphate hydrolases"/>
    <property type="match status" value="2"/>
</dbReference>
<sequence>SSTYNRLCCSDCNAYFPTLSLVALHKKNQHPRRRGRPVKQKKPLTNSVDDFSVRDAQVLILNDREVHSEGFKSYKDQIIIEPFSSRHNVVVGRNGSGKSNFFAAIRFVLSDAYTNMGREERQALLHEGTGPATMSAYVEIIFDNSDNRFPTGKDEVVLRRTIGLKKDEYSLDKKSATKTDVMNLLESAGFSRSNPYYIVPQGRITALTNAKDPERLQLLKEVAGTRVYEQRRGESMKIIEETDSKRSKIEELLRYIEERLEELEEEKEELKNFQDMDRERRCLEYAIYHREQLDLRRQLDEMDELREKGVHGSNKQNKQFKDDAERITKIELDIAELLGKIDLLNVEKRELDEDMQEQIKAHAQIELALKDMEDTAKQNKETKGRREYELKNIEMNIRQKEVELEQVIPAYVNEVNQETQLKEELEDAELKRQTLYAKQGRSSQFRNRRERDAWLGTEIQEIDQTVTTQQQQANYLESQINDLTKSIGRVSEEIRNTRNKLEQRKVNLEEMNNQYSELKAQRDKLTDQRKELWREDAQLDTKLINAREQWKSNERALASSMDKKTNNGLSAVRRIVEQYNIEGVFGPLYELIECTDPNKWTAVEVTAGQSLFHVVVNTDETATKILEPLNREKNGRVTFMPLNRLRMKSLKYPEHNDKMIPMMEVLKFDQTYVKAVEQVFGRSVICVDLSVAATLAKSHDLDGITLDGDRVDRKGALTGGYLDVRRRRLEAATNLKRWRKEYQELDNHQQITQILSQMQLIEARRRQAQDSRDPLLFDLNSKTKEEANLKESKAGKERSLLNLYSNIKMLKTQKEAHQIEMSTELTQTLTPQEQRKLEELNTNIEQMRERLSRFSTSRSELEASKNVLENELNANLKRRREELLIQVESLTTIDDDQIHSTKNELEKLIQDMSERAEEIEKELQESSAFQSEKSSELEKLKTEQIERQQKLERQQKNVDKFLSKRKLILQKKEECTKNIRELGALPDEAFKKYENTDPTKLLKMLHKVNEELKKYSHVNKKAFEQYNSFTKQRDTLSRRKDELDQSKRAINELITVLDQRKDEAIERTFKQVAKYFSEVFEKLVSAGRGQLIMQRRIDRDSEEEDDDNDNEGSVVDSYTGVAIKVSFNSKTDEGLRMQQLSGGQKSLVALTLIFAIQQCDPAPFYLFDEIDAALDAQYRTAVASMIHELCENGQFITTTFRPEMLANADKFYGVTFSNKVSRISAISKDDALNFITQEQPQ</sequence>
<feature type="coiled-coil region" evidence="8">
    <location>
        <begin position="246"/>
        <end position="308"/>
    </location>
</feature>
<keyword evidence="12" id="KW-1185">Reference proteome</keyword>
<evidence type="ECO:0000256" key="6">
    <source>
        <dbReference type="ARBA" id="ARBA00023242"/>
    </source>
</evidence>
<evidence type="ECO:0000256" key="9">
    <source>
        <dbReference type="SAM" id="MobiDB-lite"/>
    </source>
</evidence>
<dbReference type="InterPro" id="IPR041741">
    <property type="entry name" value="SMC3_ABC_euk"/>
</dbReference>
<comment type="caution">
    <text evidence="11">The sequence shown here is derived from an EMBL/GenBank/DDBJ whole genome shotgun (WGS) entry which is preliminary data.</text>
</comment>
<dbReference type="GO" id="GO:0005694">
    <property type="term" value="C:chromosome"/>
    <property type="evidence" value="ECO:0007669"/>
    <property type="project" value="InterPro"/>
</dbReference>
<keyword evidence="7" id="KW-0131">Cell cycle</keyword>
<keyword evidence="4" id="KW-0498">Mitosis</keyword>
<organism evidence="11 12">
    <name type="scientific">Funneliformis caledonium</name>
    <dbReference type="NCBI Taxonomy" id="1117310"/>
    <lineage>
        <taxon>Eukaryota</taxon>
        <taxon>Fungi</taxon>
        <taxon>Fungi incertae sedis</taxon>
        <taxon>Mucoromycota</taxon>
        <taxon>Glomeromycotina</taxon>
        <taxon>Glomeromycetes</taxon>
        <taxon>Glomerales</taxon>
        <taxon>Glomeraceae</taxon>
        <taxon>Funneliformis</taxon>
    </lineage>
</organism>
<proteinExistence type="inferred from homology"/>
<accession>A0A9N9D8R2</accession>
<dbReference type="InterPro" id="IPR027417">
    <property type="entry name" value="P-loop_NTPase"/>
</dbReference>
<dbReference type="SMART" id="SM00968">
    <property type="entry name" value="SMC_hinge"/>
    <property type="match status" value="1"/>
</dbReference>
<dbReference type="Gene3D" id="3.30.70.1620">
    <property type="match status" value="1"/>
</dbReference>
<evidence type="ECO:0000256" key="7">
    <source>
        <dbReference type="ARBA" id="ARBA00023306"/>
    </source>
</evidence>
<dbReference type="InterPro" id="IPR024704">
    <property type="entry name" value="SMC"/>
</dbReference>
<keyword evidence="6" id="KW-0539">Nucleus</keyword>
<evidence type="ECO:0000256" key="5">
    <source>
        <dbReference type="ARBA" id="ARBA00023054"/>
    </source>
</evidence>
<evidence type="ECO:0000259" key="10">
    <source>
        <dbReference type="PROSITE" id="PS00028"/>
    </source>
</evidence>
<dbReference type="GO" id="GO:0051301">
    <property type="term" value="P:cell division"/>
    <property type="evidence" value="ECO:0007669"/>
    <property type="project" value="UniProtKB-KW"/>
</dbReference>
<dbReference type="InterPro" id="IPR013087">
    <property type="entry name" value="Znf_C2H2_type"/>
</dbReference>
<keyword evidence="3" id="KW-0132">Cell division</keyword>
<dbReference type="SUPFAM" id="SSF75553">
    <property type="entry name" value="Smc hinge domain"/>
    <property type="match status" value="1"/>
</dbReference>
<evidence type="ECO:0000256" key="4">
    <source>
        <dbReference type="ARBA" id="ARBA00022776"/>
    </source>
</evidence>
<dbReference type="InterPro" id="IPR036277">
    <property type="entry name" value="SMC_hinge_sf"/>
</dbReference>
<keyword evidence="5 8" id="KW-0175">Coiled coil</keyword>
<evidence type="ECO:0000256" key="3">
    <source>
        <dbReference type="ARBA" id="ARBA00022618"/>
    </source>
</evidence>
<feature type="domain" description="C2H2-type" evidence="10">
    <location>
        <begin position="8"/>
        <end position="30"/>
    </location>
</feature>
<feature type="region of interest" description="Disordered" evidence="9">
    <location>
        <begin position="1095"/>
        <end position="1114"/>
    </location>
</feature>
<feature type="coiled-coil region" evidence="8">
    <location>
        <begin position="334"/>
        <end position="375"/>
    </location>
</feature>
<dbReference type="PIRSF" id="PIRSF005719">
    <property type="entry name" value="SMC"/>
    <property type="match status" value="1"/>
</dbReference>
<feature type="compositionally biased region" description="Acidic residues" evidence="9">
    <location>
        <begin position="1100"/>
        <end position="1110"/>
    </location>
</feature>
<gene>
    <name evidence="11" type="ORF">FCALED_LOCUS10117</name>
</gene>
<comment type="similarity">
    <text evidence="2">Belongs to the SMC family. SMC3 subfamily.</text>
</comment>
<dbReference type="GO" id="GO:0005634">
    <property type="term" value="C:nucleus"/>
    <property type="evidence" value="ECO:0007669"/>
    <property type="project" value="UniProtKB-SubCell"/>
</dbReference>
<dbReference type="InterPro" id="IPR010935">
    <property type="entry name" value="SMC_hinge"/>
</dbReference>
<dbReference type="GO" id="GO:0051276">
    <property type="term" value="P:chromosome organization"/>
    <property type="evidence" value="ECO:0007669"/>
    <property type="project" value="InterPro"/>
</dbReference>
<dbReference type="FunFam" id="3.40.50.300:FF:000370">
    <property type="entry name" value="Structural maintenance of chromosomes 3"/>
    <property type="match status" value="1"/>
</dbReference>
<dbReference type="Gene3D" id="1.20.1060.20">
    <property type="match status" value="1"/>
</dbReference>
<dbReference type="PROSITE" id="PS00028">
    <property type="entry name" value="ZINC_FINGER_C2H2_1"/>
    <property type="match status" value="1"/>
</dbReference>
<dbReference type="CDD" id="cd03272">
    <property type="entry name" value="ABC_SMC3_euk"/>
    <property type="match status" value="1"/>
</dbReference>
<feature type="coiled-coil region" evidence="8">
    <location>
        <begin position="480"/>
        <end position="535"/>
    </location>
</feature>
<feature type="region of interest" description="Disordered" evidence="9">
    <location>
        <begin position="922"/>
        <end position="941"/>
    </location>
</feature>
<dbReference type="AlphaFoldDB" id="A0A9N9D8R2"/>
<dbReference type="FunFam" id="3.40.50.300:FF:000424">
    <property type="entry name" value="Structural maintenance of chromosomes 3"/>
    <property type="match status" value="1"/>
</dbReference>
<dbReference type="PANTHER" id="PTHR43977">
    <property type="entry name" value="STRUCTURAL MAINTENANCE OF CHROMOSOMES PROTEIN 3"/>
    <property type="match status" value="1"/>
</dbReference>
<dbReference type="GO" id="GO:0005524">
    <property type="term" value="F:ATP binding"/>
    <property type="evidence" value="ECO:0007669"/>
    <property type="project" value="InterPro"/>
</dbReference>
<dbReference type="Proteomes" id="UP000789570">
    <property type="component" value="Unassembled WGS sequence"/>
</dbReference>
<dbReference type="EMBL" id="CAJVPQ010003586">
    <property type="protein sequence ID" value="CAG8632059.1"/>
    <property type="molecule type" value="Genomic_DNA"/>
</dbReference>